<evidence type="ECO:0000256" key="5">
    <source>
        <dbReference type="ARBA" id="ARBA00022692"/>
    </source>
</evidence>
<dbReference type="InterPro" id="IPR005552">
    <property type="entry name" value="Scramblase"/>
</dbReference>
<keyword evidence="9 11" id="KW-0564">Palmitate</keyword>
<evidence type="ECO:0000256" key="12">
    <source>
        <dbReference type="SAM" id="MobiDB-lite"/>
    </source>
</evidence>
<reference evidence="13 14" key="1">
    <citation type="submission" date="2017-12" db="EMBL/GenBank/DDBJ databases">
        <title>High-resolution comparative analysis of great ape genomes.</title>
        <authorList>
            <person name="Pollen A."/>
            <person name="Hastie A."/>
            <person name="Hormozdiari F."/>
            <person name="Dougherty M."/>
            <person name="Liu R."/>
            <person name="Chaisson M."/>
            <person name="Hoppe E."/>
            <person name="Hill C."/>
            <person name="Pang A."/>
            <person name="Hillier L."/>
            <person name="Baker C."/>
            <person name="Armstrong J."/>
            <person name="Shendure J."/>
            <person name="Paten B."/>
            <person name="Wilson R."/>
            <person name="Chao H."/>
            <person name="Schneider V."/>
            <person name="Ventura M."/>
            <person name="Kronenberg Z."/>
            <person name="Murali S."/>
            <person name="Gordon D."/>
            <person name="Cantsilieris S."/>
            <person name="Munson K."/>
            <person name="Nelson B."/>
            <person name="Raja A."/>
            <person name="Underwood J."/>
            <person name="Diekhans M."/>
            <person name="Fiddes I."/>
            <person name="Haussler D."/>
            <person name="Eichler E."/>
        </authorList>
    </citation>
    <scope>NUCLEOTIDE SEQUENCE [LARGE SCALE GENOMIC DNA]</scope>
    <source>
        <strain evidence="13">Yerkes chimp pedigree #C0471</strain>
    </source>
</reference>
<keyword evidence="6 11" id="KW-0106">Calcium</keyword>
<keyword evidence="4" id="KW-0597">Phosphoprotein</keyword>
<dbReference type="PANTHER" id="PTHR23248">
    <property type="entry name" value="PHOSPHOLIPID SCRAMBLASE-RELATED"/>
    <property type="match status" value="1"/>
</dbReference>
<protein>
    <recommendedName>
        <fullName evidence="11">Phospholipid scramblase</fullName>
    </recommendedName>
</protein>
<evidence type="ECO:0000256" key="6">
    <source>
        <dbReference type="ARBA" id="ARBA00022837"/>
    </source>
</evidence>
<comment type="cofactor">
    <cofactor evidence="1 11">
        <name>Ca(2+)</name>
        <dbReference type="ChEBI" id="CHEBI:29108"/>
    </cofactor>
</comment>
<evidence type="ECO:0000256" key="1">
    <source>
        <dbReference type="ARBA" id="ARBA00001913"/>
    </source>
</evidence>
<keyword evidence="8" id="KW-0472">Membrane</keyword>
<dbReference type="Proteomes" id="UP000236370">
    <property type="component" value="Unassembled WGS sequence"/>
</dbReference>
<dbReference type="PANTHER" id="PTHR23248:SF38">
    <property type="entry name" value="PHOSPHOLIPID SCRAMBLASE 1"/>
    <property type="match status" value="1"/>
</dbReference>
<name>A0A2J8P2Y2_PANTR</name>
<proteinExistence type="inferred from homology"/>
<feature type="compositionally biased region" description="Polar residues" evidence="12">
    <location>
        <begin position="1"/>
        <end position="14"/>
    </location>
</feature>
<evidence type="ECO:0000256" key="8">
    <source>
        <dbReference type="ARBA" id="ARBA00023136"/>
    </source>
</evidence>
<evidence type="ECO:0000256" key="7">
    <source>
        <dbReference type="ARBA" id="ARBA00022989"/>
    </source>
</evidence>
<dbReference type="GO" id="GO:0016020">
    <property type="term" value="C:membrane"/>
    <property type="evidence" value="ECO:0007669"/>
    <property type="project" value="UniProtKB-SubCell"/>
</dbReference>
<feature type="non-terminal residue" evidence="13">
    <location>
        <position position="249"/>
    </location>
</feature>
<dbReference type="Pfam" id="PF03803">
    <property type="entry name" value="Scramblase"/>
    <property type="match status" value="1"/>
</dbReference>
<comment type="similarity">
    <text evidence="3 11">Belongs to the phospholipid scramblase family.</text>
</comment>
<evidence type="ECO:0000256" key="3">
    <source>
        <dbReference type="ARBA" id="ARBA00005350"/>
    </source>
</evidence>
<keyword evidence="10 11" id="KW-0449">Lipoprotein</keyword>
<evidence type="ECO:0000313" key="13">
    <source>
        <dbReference type="EMBL" id="PNI78381.1"/>
    </source>
</evidence>
<sequence>MDKQNPQMNASHPETNLPVGYPPQYPPTAFQGPPGYSGYPGPQVSYPPPPAGHSGPGPAGFPVPNQPVYNQPVYNQPVGAAGVPWMPAPQPPLNCPPGLEYLSQIDQILIHQQIELLEVLTGFETNNKYEIKNSFGQRVYFAAEDTDCCTRNCCGPSRPFTLRIIDNMGQEVITLERPLRCSSCCCPCCLQEIEIQAPPGVPIGYVIQTWHPCLPKFTIQNEKREDVLKISGPCVVCSCCGDVDFEIKS</sequence>
<evidence type="ECO:0000256" key="4">
    <source>
        <dbReference type="ARBA" id="ARBA00022553"/>
    </source>
</evidence>
<evidence type="ECO:0000313" key="14">
    <source>
        <dbReference type="Proteomes" id="UP000236370"/>
    </source>
</evidence>
<evidence type="ECO:0000256" key="10">
    <source>
        <dbReference type="ARBA" id="ARBA00023288"/>
    </source>
</evidence>
<evidence type="ECO:0000256" key="9">
    <source>
        <dbReference type="ARBA" id="ARBA00023139"/>
    </source>
</evidence>
<accession>A0A2J8P2Y2</accession>
<keyword evidence="5" id="KW-0812">Transmembrane</keyword>
<comment type="caution">
    <text evidence="13">The sequence shown here is derived from an EMBL/GenBank/DDBJ whole genome shotgun (WGS) entry which is preliminary data.</text>
</comment>
<keyword evidence="7" id="KW-1133">Transmembrane helix</keyword>
<dbReference type="GO" id="GO:0017128">
    <property type="term" value="F:phospholipid scramblase activity"/>
    <property type="evidence" value="ECO:0007669"/>
    <property type="project" value="InterPro"/>
</dbReference>
<comment type="function">
    <text evidence="11">May mediate accelerated ATP-independent bidirectional transbilayer migration of phospholipids upon binding calcium ions that results in a loss of phospholipid asymmetry in the plasma membrane.</text>
</comment>
<dbReference type="AlphaFoldDB" id="A0A2J8P2Y2"/>
<gene>
    <name evidence="13" type="ORF">CK820_G0006429</name>
</gene>
<evidence type="ECO:0000256" key="11">
    <source>
        <dbReference type="RuleBase" id="RU363116"/>
    </source>
</evidence>
<dbReference type="EMBL" id="NBAG03000220">
    <property type="protein sequence ID" value="PNI78381.1"/>
    <property type="molecule type" value="Genomic_DNA"/>
</dbReference>
<feature type="compositionally biased region" description="Low complexity" evidence="12">
    <location>
        <begin position="31"/>
        <end position="44"/>
    </location>
</feature>
<organism evidence="13 14">
    <name type="scientific">Pan troglodytes</name>
    <name type="common">Chimpanzee</name>
    <dbReference type="NCBI Taxonomy" id="9598"/>
    <lineage>
        <taxon>Eukaryota</taxon>
        <taxon>Metazoa</taxon>
        <taxon>Chordata</taxon>
        <taxon>Craniata</taxon>
        <taxon>Vertebrata</taxon>
        <taxon>Euteleostomi</taxon>
        <taxon>Mammalia</taxon>
        <taxon>Eutheria</taxon>
        <taxon>Euarchontoglires</taxon>
        <taxon>Primates</taxon>
        <taxon>Haplorrhini</taxon>
        <taxon>Catarrhini</taxon>
        <taxon>Hominidae</taxon>
        <taxon>Pan</taxon>
    </lineage>
</organism>
<evidence type="ECO:0000256" key="2">
    <source>
        <dbReference type="ARBA" id="ARBA00004606"/>
    </source>
</evidence>
<comment type="subcellular location">
    <subcellularLocation>
        <location evidence="2">Membrane</location>
        <topology evidence="2">Single-pass type II membrane protein</topology>
    </subcellularLocation>
</comment>
<feature type="region of interest" description="Disordered" evidence="12">
    <location>
        <begin position="1"/>
        <end position="64"/>
    </location>
</feature>